<evidence type="ECO:0000313" key="7">
    <source>
        <dbReference type="WBParaSite" id="jg24883"/>
    </source>
</evidence>
<keyword evidence="3" id="KW-0325">Glycoprotein</keyword>
<dbReference type="PANTHER" id="PTHR10426:SF88">
    <property type="entry name" value="ADIPOCYTE PLASMA MEMBRANE-ASSOCIATED PROTEIN HEMOMUCIN-RELATED"/>
    <property type="match status" value="1"/>
</dbReference>
<keyword evidence="2" id="KW-0597">Phosphoprotein</keyword>
<proteinExistence type="inferred from homology"/>
<keyword evidence="4" id="KW-0812">Transmembrane</keyword>
<dbReference type="SUPFAM" id="SSF63829">
    <property type="entry name" value="Calcium-dependent phosphotriesterase"/>
    <property type="match status" value="1"/>
</dbReference>
<accession>A0A915E1G4</accession>
<evidence type="ECO:0000313" key="6">
    <source>
        <dbReference type="Proteomes" id="UP000887574"/>
    </source>
</evidence>
<feature type="transmembrane region" description="Helical" evidence="4">
    <location>
        <begin position="182"/>
        <end position="204"/>
    </location>
</feature>
<organism evidence="6 7">
    <name type="scientific">Ditylenchus dipsaci</name>
    <dbReference type="NCBI Taxonomy" id="166011"/>
    <lineage>
        <taxon>Eukaryota</taxon>
        <taxon>Metazoa</taxon>
        <taxon>Ecdysozoa</taxon>
        <taxon>Nematoda</taxon>
        <taxon>Chromadorea</taxon>
        <taxon>Rhabditida</taxon>
        <taxon>Tylenchina</taxon>
        <taxon>Tylenchomorpha</taxon>
        <taxon>Sphaerularioidea</taxon>
        <taxon>Anguinidae</taxon>
        <taxon>Anguininae</taxon>
        <taxon>Ditylenchus</taxon>
    </lineage>
</organism>
<evidence type="ECO:0000256" key="3">
    <source>
        <dbReference type="ARBA" id="ARBA00023180"/>
    </source>
</evidence>
<evidence type="ECO:0000256" key="4">
    <source>
        <dbReference type="SAM" id="Phobius"/>
    </source>
</evidence>
<dbReference type="GO" id="GO:0016787">
    <property type="term" value="F:hydrolase activity"/>
    <property type="evidence" value="ECO:0007669"/>
    <property type="project" value="TreeGrafter"/>
</dbReference>
<dbReference type="GO" id="GO:0012505">
    <property type="term" value="C:endomembrane system"/>
    <property type="evidence" value="ECO:0007669"/>
    <property type="project" value="TreeGrafter"/>
</dbReference>
<dbReference type="AlphaFoldDB" id="A0A915E1G4"/>
<dbReference type="Pfam" id="PF20067">
    <property type="entry name" value="SSL_N"/>
    <property type="match status" value="1"/>
</dbReference>
<keyword evidence="4" id="KW-1133">Transmembrane helix</keyword>
<dbReference type="Gene3D" id="2.120.10.30">
    <property type="entry name" value="TolB, C-terminal domain"/>
    <property type="match status" value="1"/>
</dbReference>
<name>A0A915E1G4_9BILA</name>
<dbReference type="WBParaSite" id="jg24883">
    <property type="protein sequence ID" value="jg24883"/>
    <property type="gene ID" value="jg24883"/>
</dbReference>
<evidence type="ECO:0000256" key="1">
    <source>
        <dbReference type="ARBA" id="ARBA00009191"/>
    </source>
</evidence>
<sequence>MSKLWDALQLLFSPTSNTPRMLRDFFSSAESKVVVVFLHSILSCFQHPLLSLQKSNALLPELMKLIRSLQFAIRGRRNSRFFSAMTEITMRQLEFDKAERLKEEFIKFYDTALEYIDAWFQLTNIQWIMLATRSVQYKEVKKLAEQISPELAEQDSLFDEVSQPSNCYLFLFCRLQPNMPSICSLTSVILSSIIVVLGILFVYFNGSFDPQVYSLKHPPKLAGVLAPNKHLRNANLILKGQISGPESLLVEGNTIYTGTWDAKIVKIVDGVIKQTIKLTNETVCGTFDTEPICGRPLGIRRLNKDLLVVADAYLGIYTLDFAQGKWKQVYSTKQKINGESLSFVNDLDVLDENTVFFTDSSSKWDRRRFLHSFMEAKPNGRVFQLNLNPDGEVKVVMDNLYFANGLQIFPDKQSFLVSECSMSRIKRFYFAGAKKGTQEVFVDNLPGLPDNIRLSYTNTFYVGLAGVRHSDEFSLVDKLGDLPWLRKLLIEIIPERYLAKLFTLVKRKYGIAIELDQAGKIISAPQDPDGLIVTDASQVSDDATHLYLGSFHADFIAKVPKKGL</sequence>
<protein>
    <submittedName>
        <fullName evidence="7">Strictosidine synthase conserved region domain-containing protein</fullName>
    </submittedName>
</protein>
<comment type="similarity">
    <text evidence="1">Belongs to the strictosidine synthase family.</text>
</comment>
<dbReference type="Proteomes" id="UP000887574">
    <property type="component" value="Unplaced"/>
</dbReference>
<evidence type="ECO:0000256" key="2">
    <source>
        <dbReference type="ARBA" id="ARBA00022553"/>
    </source>
</evidence>
<keyword evidence="6" id="KW-1185">Reference proteome</keyword>
<dbReference type="Pfam" id="PF03088">
    <property type="entry name" value="Str_synth"/>
    <property type="match status" value="1"/>
</dbReference>
<reference evidence="7" key="1">
    <citation type="submission" date="2022-11" db="UniProtKB">
        <authorList>
            <consortium name="WormBaseParasite"/>
        </authorList>
    </citation>
    <scope>IDENTIFICATION</scope>
</reference>
<dbReference type="InterPro" id="IPR018119">
    <property type="entry name" value="Strictosidine_synth_cons-reg"/>
</dbReference>
<feature type="domain" description="Strictosidine synthase conserved region" evidence="5">
    <location>
        <begin position="345"/>
        <end position="431"/>
    </location>
</feature>
<keyword evidence="4" id="KW-0472">Membrane</keyword>
<evidence type="ECO:0000259" key="5">
    <source>
        <dbReference type="Pfam" id="PF03088"/>
    </source>
</evidence>
<dbReference type="InterPro" id="IPR011042">
    <property type="entry name" value="6-blade_b-propeller_TolB-like"/>
</dbReference>
<dbReference type="PANTHER" id="PTHR10426">
    <property type="entry name" value="STRICTOSIDINE SYNTHASE-RELATED"/>
    <property type="match status" value="1"/>
</dbReference>